<reference evidence="4 5" key="1">
    <citation type="submission" date="2019-02" db="EMBL/GenBank/DDBJ databases">
        <title>Halieaceae_genomes.</title>
        <authorList>
            <person name="Li S.-H."/>
        </authorList>
    </citation>
    <scope>NUCLEOTIDE SEQUENCE [LARGE SCALE GENOMIC DNA]</scope>
    <source>
        <strain evidence="4 5">JH123</strain>
    </source>
</reference>
<dbReference type="PROSITE" id="PS01091">
    <property type="entry name" value="TATD_3"/>
    <property type="match status" value="1"/>
</dbReference>
<keyword evidence="5" id="KW-1185">Reference proteome</keyword>
<evidence type="ECO:0000313" key="4">
    <source>
        <dbReference type="EMBL" id="UZP74684.1"/>
    </source>
</evidence>
<dbReference type="RefSeq" id="WP_279241144.1">
    <property type="nucleotide sequence ID" value="NZ_CP036501.1"/>
</dbReference>
<name>A0ABY6Q7U4_9GAMM</name>
<evidence type="ECO:0000256" key="1">
    <source>
        <dbReference type="ARBA" id="ARBA00009275"/>
    </source>
</evidence>
<dbReference type="Gene3D" id="3.20.20.140">
    <property type="entry name" value="Metal-dependent hydrolases"/>
    <property type="match status" value="1"/>
</dbReference>
<proteinExistence type="inferred from homology"/>
<dbReference type="CDD" id="cd01310">
    <property type="entry name" value="TatD_DNAse"/>
    <property type="match status" value="1"/>
</dbReference>
<dbReference type="Proteomes" id="UP001317963">
    <property type="component" value="Chromosome"/>
</dbReference>
<evidence type="ECO:0000256" key="3">
    <source>
        <dbReference type="ARBA" id="ARBA00022801"/>
    </source>
</evidence>
<comment type="similarity">
    <text evidence="1">Belongs to the metallo-dependent hydrolases superfamily. TatD-type hydrolase family.</text>
</comment>
<gene>
    <name evidence="4" type="ORF">E0F26_08005</name>
</gene>
<keyword evidence="2" id="KW-0479">Metal-binding</keyword>
<dbReference type="InterPro" id="IPR001130">
    <property type="entry name" value="TatD-like"/>
</dbReference>
<dbReference type="InterPro" id="IPR015991">
    <property type="entry name" value="TatD/YcfH-like"/>
</dbReference>
<dbReference type="PIRSF" id="PIRSF005902">
    <property type="entry name" value="DNase_TatD"/>
    <property type="match status" value="1"/>
</dbReference>
<protein>
    <submittedName>
        <fullName evidence="4">TatD family deoxyribonuclease</fullName>
    </submittedName>
</protein>
<dbReference type="EMBL" id="CP036501">
    <property type="protein sequence ID" value="UZP74684.1"/>
    <property type="molecule type" value="Genomic_DNA"/>
</dbReference>
<dbReference type="NCBIfam" id="TIGR00010">
    <property type="entry name" value="YchF/TatD family DNA exonuclease"/>
    <property type="match status" value="1"/>
</dbReference>
<dbReference type="Pfam" id="PF01026">
    <property type="entry name" value="TatD_DNase"/>
    <property type="match status" value="1"/>
</dbReference>
<keyword evidence="3" id="KW-0378">Hydrolase</keyword>
<dbReference type="SUPFAM" id="SSF51556">
    <property type="entry name" value="Metallo-dependent hydrolases"/>
    <property type="match status" value="1"/>
</dbReference>
<dbReference type="InterPro" id="IPR032466">
    <property type="entry name" value="Metal_Hydrolase"/>
</dbReference>
<organism evidence="4 5">
    <name type="scientific">Candidatus Paraluminiphilus aquimaris</name>
    <dbReference type="NCBI Taxonomy" id="2518994"/>
    <lineage>
        <taxon>Bacteria</taxon>
        <taxon>Pseudomonadati</taxon>
        <taxon>Pseudomonadota</taxon>
        <taxon>Gammaproteobacteria</taxon>
        <taxon>Cellvibrionales</taxon>
        <taxon>Halieaceae</taxon>
        <taxon>Candidatus Paraluminiphilus</taxon>
    </lineage>
</organism>
<dbReference type="PANTHER" id="PTHR46124:SF2">
    <property type="entry name" value="D-AMINOACYL-TRNA DEACYLASE"/>
    <property type="match status" value="1"/>
</dbReference>
<evidence type="ECO:0000256" key="2">
    <source>
        <dbReference type="ARBA" id="ARBA00022723"/>
    </source>
</evidence>
<dbReference type="InterPro" id="IPR018228">
    <property type="entry name" value="DNase_TatD-rel_CS"/>
</dbReference>
<dbReference type="PROSITE" id="PS01090">
    <property type="entry name" value="TATD_2"/>
    <property type="match status" value="1"/>
</dbReference>
<evidence type="ECO:0000313" key="5">
    <source>
        <dbReference type="Proteomes" id="UP001317963"/>
    </source>
</evidence>
<dbReference type="PANTHER" id="PTHR46124">
    <property type="entry name" value="D-AMINOACYL-TRNA DEACYLASE"/>
    <property type="match status" value="1"/>
</dbReference>
<sequence length="267" mass="29756">MGKKTRPPIPHLDGKIIETHCHLDYLSKEELVSTLRQSRAVGVEKIITIAVSRDNQSTVREIADSDPNVWCTQGLHPHEAASWSPDFNDDLRSNADHSKVVAVGEIGLDYYYEHAEPETQIAAFEGQLHVAIECDKPVVIHTREAEDDTKAVLSGVSRSLSKKGVIHSFTSSPDLAEFCLSEGFYLGFNGIVTFKNADNVREVVRQTPIERILLETDAPYLTPVPYRGVPNAPFYLPFIAQTVADLKQVSVEELLSITYQNSLDCFF</sequence>
<accession>A0ABY6Q7U4</accession>